<dbReference type="EMBL" id="OV170224">
    <property type="protein sequence ID" value="CAH0723882.1"/>
    <property type="molecule type" value="Genomic_DNA"/>
</dbReference>
<proteinExistence type="predicted"/>
<dbReference type="AlphaFoldDB" id="A0A8J9W1V2"/>
<evidence type="ECO:0000256" key="1">
    <source>
        <dbReference type="SAM" id="MobiDB-lite"/>
    </source>
</evidence>
<sequence length="91" mass="9955">MCPARKSGRLQGGSRSNSCTHGVSVISGYFWLPRGEESRDAAVRRSRSARDWLGAARPVPVLPLAPRTLYLRTAQSRSADSRQASLPSYPL</sequence>
<feature type="non-terminal residue" evidence="2">
    <location>
        <position position="91"/>
    </location>
</feature>
<organism evidence="2 3">
    <name type="scientific">Brenthis ino</name>
    <name type="common">lesser marbled fritillary</name>
    <dbReference type="NCBI Taxonomy" id="405034"/>
    <lineage>
        <taxon>Eukaryota</taxon>
        <taxon>Metazoa</taxon>
        <taxon>Ecdysozoa</taxon>
        <taxon>Arthropoda</taxon>
        <taxon>Hexapoda</taxon>
        <taxon>Insecta</taxon>
        <taxon>Pterygota</taxon>
        <taxon>Neoptera</taxon>
        <taxon>Endopterygota</taxon>
        <taxon>Lepidoptera</taxon>
        <taxon>Glossata</taxon>
        <taxon>Ditrysia</taxon>
        <taxon>Papilionoidea</taxon>
        <taxon>Nymphalidae</taxon>
        <taxon>Heliconiinae</taxon>
        <taxon>Argynnini</taxon>
        <taxon>Brenthis</taxon>
    </lineage>
</organism>
<evidence type="ECO:0000313" key="3">
    <source>
        <dbReference type="Proteomes" id="UP000838878"/>
    </source>
</evidence>
<evidence type="ECO:0000313" key="2">
    <source>
        <dbReference type="EMBL" id="CAH0723882.1"/>
    </source>
</evidence>
<dbReference type="Proteomes" id="UP000838878">
    <property type="component" value="Chromosome 4"/>
</dbReference>
<reference evidence="2" key="1">
    <citation type="submission" date="2021-12" db="EMBL/GenBank/DDBJ databases">
        <authorList>
            <person name="Martin H S."/>
        </authorList>
    </citation>
    <scope>NUCLEOTIDE SEQUENCE</scope>
</reference>
<feature type="region of interest" description="Disordered" evidence="1">
    <location>
        <begin position="1"/>
        <end position="20"/>
    </location>
</feature>
<name>A0A8J9W1V2_9NEOP</name>
<protein>
    <submittedName>
        <fullName evidence="2">Uncharacterized protein</fullName>
    </submittedName>
</protein>
<keyword evidence="3" id="KW-1185">Reference proteome</keyword>
<gene>
    <name evidence="2" type="ORF">BINO364_LOCUS9651</name>
</gene>
<accession>A0A8J9W1V2</accession>